<gene>
    <name evidence="1" type="ORF">DL89DRAFT_64101</name>
</gene>
<dbReference type="Proteomes" id="UP000193922">
    <property type="component" value="Unassembled WGS sequence"/>
</dbReference>
<name>A0A1Y1VZ01_9FUNG</name>
<evidence type="ECO:0000313" key="1">
    <source>
        <dbReference type="EMBL" id="ORX66472.1"/>
    </source>
</evidence>
<evidence type="ECO:0000313" key="2">
    <source>
        <dbReference type="Proteomes" id="UP000193922"/>
    </source>
</evidence>
<comment type="caution">
    <text evidence="1">The sequence shown here is derived from an EMBL/GenBank/DDBJ whole genome shotgun (WGS) entry which is preliminary data.</text>
</comment>
<dbReference type="EMBL" id="MCFD01000015">
    <property type="protein sequence ID" value="ORX66472.1"/>
    <property type="molecule type" value="Genomic_DNA"/>
</dbReference>
<dbReference type="RefSeq" id="XP_040740460.1">
    <property type="nucleotide sequence ID" value="XM_040891917.1"/>
</dbReference>
<proteinExistence type="predicted"/>
<reference evidence="1 2" key="1">
    <citation type="submission" date="2016-07" db="EMBL/GenBank/DDBJ databases">
        <title>Pervasive Adenine N6-methylation of Active Genes in Fungi.</title>
        <authorList>
            <consortium name="DOE Joint Genome Institute"/>
            <person name="Mondo S.J."/>
            <person name="Dannebaum R.O."/>
            <person name="Kuo R.C."/>
            <person name="Labutti K."/>
            <person name="Haridas S."/>
            <person name="Kuo A."/>
            <person name="Salamov A."/>
            <person name="Ahrendt S.R."/>
            <person name="Lipzen A."/>
            <person name="Sullivan W."/>
            <person name="Andreopoulos W.B."/>
            <person name="Clum A."/>
            <person name="Lindquist E."/>
            <person name="Daum C."/>
            <person name="Ramamoorthy G.K."/>
            <person name="Gryganskyi A."/>
            <person name="Culley D."/>
            <person name="Magnuson J.K."/>
            <person name="James T.Y."/>
            <person name="O'Malley M.A."/>
            <person name="Stajich J.E."/>
            <person name="Spatafora J.W."/>
            <person name="Visel A."/>
            <person name="Grigoriev I.V."/>
        </authorList>
    </citation>
    <scope>NUCLEOTIDE SEQUENCE [LARGE SCALE GENOMIC DNA]</scope>
    <source>
        <strain evidence="1 2">ATCC 12442</strain>
    </source>
</reference>
<keyword evidence="2" id="KW-1185">Reference proteome</keyword>
<accession>A0A1Y1VZ01</accession>
<dbReference type="GeneID" id="63808565"/>
<organism evidence="1 2">
    <name type="scientific">Linderina pennispora</name>
    <dbReference type="NCBI Taxonomy" id="61395"/>
    <lineage>
        <taxon>Eukaryota</taxon>
        <taxon>Fungi</taxon>
        <taxon>Fungi incertae sedis</taxon>
        <taxon>Zoopagomycota</taxon>
        <taxon>Kickxellomycotina</taxon>
        <taxon>Kickxellomycetes</taxon>
        <taxon>Kickxellales</taxon>
        <taxon>Kickxellaceae</taxon>
        <taxon>Linderina</taxon>
    </lineage>
</organism>
<dbReference type="AlphaFoldDB" id="A0A1Y1VZ01"/>
<protein>
    <submittedName>
        <fullName evidence="1">Uncharacterized protein</fullName>
    </submittedName>
</protein>
<sequence>MASSNLLAIWPITIRIIALPPVGIRHLAHTDHALGQQQRQLINSEFQIVHIHAACVTRRLVCPHGGQMHPVGSQCDQFGSLRAVTHNLLVQALHQSADVQNLLCVNLIAVLVMHDGAQLAPAATTGGRRRCLPTCHCRWARSESRCTQLTLHVARAWTASDHAEVASGGCFRTEDRPCASSATGRKLRFRPSPARALRISLSRVRRRLRCSPQNCMILRCRSSSSSIYSSSSSSACFFDLIISFFFFLDWLLGLARHWLLGQMLRRLDVLEVVNVADYLQSKFLERVGA</sequence>